<proteinExistence type="predicted"/>
<dbReference type="AlphaFoldDB" id="A0AAI9PG83"/>
<dbReference type="Proteomes" id="UP001058167">
    <property type="component" value="Unassembled WGS sequence"/>
</dbReference>
<keyword evidence="3" id="KW-1185">Reference proteome</keyword>
<comment type="caution">
    <text evidence="2">The sequence shown here is derived from an EMBL/GenBank/DDBJ whole genome shotgun (WGS) entry which is preliminary data.</text>
</comment>
<gene>
    <name evidence="2" type="ORF">Pcaca03_36090</name>
    <name evidence="1" type="ORF">SOASR016_36190</name>
</gene>
<reference evidence="2" key="2">
    <citation type="submission" date="2023-02" db="EMBL/GenBank/DDBJ databases">
        <title>Pectobacterium carotovorum subsp. carotovorum NBRC 12380.</title>
        <authorList>
            <person name="Ichikawa N."/>
            <person name="Sato H."/>
            <person name="Tonouchi N."/>
        </authorList>
    </citation>
    <scope>NUCLEOTIDE SEQUENCE</scope>
    <source>
        <strain evidence="2">NBRC 12380</strain>
    </source>
</reference>
<organism evidence="2 4">
    <name type="scientific">Pectobacterium carotovorum subsp. carotovorum</name>
    <name type="common">Erwinia carotovora subsp. carotovora</name>
    <dbReference type="NCBI Taxonomy" id="555"/>
    <lineage>
        <taxon>Bacteria</taxon>
        <taxon>Pseudomonadati</taxon>
        <taxon>Pseudomonadota</taxon>
        <taxon>Gammaproteobacteria</taxon>
        <taxon>Enterobacterales</taxon>
        <taxon>Pectobacteriaceae</taxon>
        <taxon>Pectobacterium</taxon>
    </lineage>
</organism>
<name>A0AAI9PG83_PECCC</name>
<evidence type="ECO:0000313" key="3">
    <source>
        <dbReference type="Proteomes" id="UP001058167"/>
    </source>
</evidence>
<dbReference type="EMBL" id="BSRL01000010">
    <property type="protein sequence ID" value="GLV71165.1"/>
    <property type="molecule type" value="Genomic_DNA"/>
</dbReference>
<evidence type="ECO:0000313" key="1">
    <source>
        <dbReference type="EMBL" id="GKX48867.1"/>
    </source>
</evidence>
<protein>
    <submittedName>
        <fullName evidence="2">Uncharacterized protein</fullName>
    </submittedName>
</protein>
<sequence length="346" mass="38981">MICANPDQWHLIQPVAIQGAGEPVHGSLCSFIQQLNSELIQFRLVLNNELLEHNAPIHPVVDGVDSTLIDLISEEIGEEDFVTHARQLAEQTFAAQQLAQGQLELLRNVFELRARRLLSLRQTGQLAWIRQTGAKVRLLYSVEQILLPARERWQEPIDPLDNELRATILEWAWTHRELQNEIVQSLNLEDSDPERVKGTFFEFVRLWMAGASFIDMSQQLTIKMDDLLALHTRVITFTLQSLVDQGINLLTHRLHADGIEIAPGVTNFCEHLRFGAPNQIACILASSGLRHRKAYVALGNSIHQQGSVAFAGMVKNQALEGLRQHAEGWQAHLGDLVYINALKDLS</sequence>
<evidence type="ECO:0000313" key="4">
    <source>
        <dbReference type="Proteomes" id="UP001165145"/>
    </source>
</evidence>
<evidence type="ECO:0000313" key="2">
    <source>
        <dbReference type="EMBL" id="GLV71165.1"/>
    </source>
</evidence>
<dbReference type="Proteomes" id="UP001165145">
    <property type="component" value="Unassembled WGS sequence"/>
</dbReference>
<dbReference type="EMBL" id="BRLF01000010">
    <property type="protein sequence ID" value="GKX48867.1"/>
    <property type="molecule type" value="Genomic_DNA"/>
</dbReference>
<reference evidence="1" key="1">
    <citation type="submission" date="2022-06" db="EMBL/GenBank/DDBJ databases">
        <title>Draft genome sequences of Pectobacterium carotovorum subsp. carotovorum str. NBRC12380.</title>
        <authorList>
            <person name="Wakabayashi Y."/>
            <person name="Kojima K."/>
        </authorList>
    </citation>
    <scope>NUCLEOTIDE SEQUENCE</scope>
    <source>
        <strain evidence="1">NBRC 12380</strain>
    </source>
</reference>
<accession>A0AAI9PG83</accession>